<dbReference type="KEGG" id="pca:Pcar_3474"/>
<reference evidence="2" key="1">
    <citation type="submission" date="2005-10" db="EMBL/GenBank/DDBJ databases">
        <title>Complete sequence of Pelobacter carbinolicus DSM 2380.</title>
        <authorList>
            <person name="Copeland A."/>
            <person name="Lucas S."/>
            <person name="Lapidus A."/>
            <person name="Barry K."/>
            <person name="Detter J.C."/>
            <person name="Glavina T."/>
            <person name="Hammon N."/>
            <person name="Israni S."/>
            <person name="Pitluck S."/>
            <person name="Chertkov O."/>
            <person name="Schmutz J."/>
            <person name="Larimer F."/>
            <person name="Land M."/>
            <person name="Kyrpides N."/>
            <person name="Ivanova N."/>
            <person name="Richardson P."/>
        </authorList>
    </citation>
    <scope>NUCLEOTIDE SEQUENCE [LARGE SCALE GENOMIC DNA]</scope>
    <source>
        <strain evidence="2">DSM 2380 / NBRC 103641 / GraBd1</strain>
    </source>
</reference>
<gene>
    <name evidence="1" type="ordered locus">Pcar_3474</name>
</gene>
<reference evidence="1 2" key="2">
    <citation type="journal article" date="2012" name="BMC Genomics">
        <title>The genome of Pelobacter carbinolicus reveals surprising metabolic capabilities and physiological features.</title>
        <authorList>
            <person name="Aklujkar M."/>
            <person name="Haveman S.A."/>
            <person name="Didonato R.Jr."/>
            <person name="Chertkov O."/>
            <person name="Han C.S."/>
            <person name="Land M.L."/>
            <person name="Brown P."/>
            <person name="Lovley D.R."/>
        </authorList>
    </citation>
    <scope>NUCLEOTIDE SEQUENCE [LARGE SCALE GENOMIC DNA]</scope>
    <source>
        <strain evidence="2">DSM 2380 / NBRC 103641 / GraBd1</strain>
    </source>
</reference>
<dbReference type="HOGENOM" id="CLU_3028203_0_0_7"/>
<evidence type="ECO:0000313" key="2">
    <source>
        <dbReference type="Proteomes" id="UP000002534"/>
    </source>
</evidence>
<dbReference type="STRING" id="338963.Pcar_3474"/>
<dbReference type="Proteomes" id="UP000002534">
    <property type="component" value="Chromosome"/>
</dbReference>
<dbReference type="AlphaFoldDB" id="J9U443"/>
<proteinExistence type="predicted"/>
<accession>J9U443</accession>
<protein>
    <submittedName>
        <fullName evidence="1">Uncharacterized protein</fullName>
    </submittedName>
</protein>
<name>J9U443_SYNC1</name>
<dbReference type="EMBL" id="CP000142">
    <property type="protein sequence ID" value="AFR67623.1"/>
    <property type="molecule type" value="Genomic_DNA"/>
</dbReference>
<organism evidence="1 2">
    <name type="scientific">Syntrophotalea carbinolica (strain DSM 2380 / NBRC 103641 / GraBd1)</name>
    <name type="common">Pelobacter carbinolicus</name>
    <dbReference type="NCBI Taxonomy" id="338963"/>
    <lineage>
        <taxon>Bacteria</taxon>
        <taxon>Pseudomonadati</taxon>
        <taxon>Thermodesulfobacteriota</taxon>
        <taxon>Desulfuromonadia</taxon>
        <taxon>Desulfuromonadales</taxon>
        <taxon>Syntrophotaleaceae</taxon>
        <taxon>Syntrophotalea</taxon>
    </lineage>
</organism>
<keyword evidence="2" id="KW-1185">Reference proteome</keyword>
<evidence type="ECO:0000313" key="1">
    <source>
        <dbReference type="EMBL" id="AFR67623.1"/>
    </source>
</evidence>
<sequence length="55" mass="6134">MDTYISACHNLSISAAICAVKTFIKNSRRHGNIQVVFSVKAFPFTMRTKSVAKML</sequence>